<organism evidence="1 2">
    <name type="scientific">Dickeya zeae</name>
    <dbReference type="NCBI Taxonomy" id="204042"/>
    <lineage>
        <taxon>Bacteria</taxon>
        <taxon>Pseudomonadati</taxon>
        <taxon>Pseudomonadota</taxon>
        <taxon>Gammaproteobacteria</taxon>
        <taxon>Enterobacterales</taxon>
        <taxon>Pectobacteriaceae</taxon>
        <taxon>Dickeya</taxon>
    </lineage>
</organism>
<evidence type="ECO:0008006" key="3">
    <source>
        <dbReference type="Google" id="ProtNLM"/>
    </source>
</evidence>
<keyword evidence="2" id="KW-1185">Reference proteome</keyword>
<sequence>MMNCARDHWSSEGDSEPLDYDIFFKAEVIHHHGSWQGMGAVQCATQEWMDWFNNRRLPEPIGNIP</sequence>
<reference evidence="1 2" key="1">
    <citation type="submission" date="2019-06" db="EMBL/GenBank/DDBJ databases">
        <title>Complete genome of Dickeya zeae PL65.</title>
        <authorList>
            <person name="Boluk G."/>
            <person name="Arif M."/>
        </authorList>
    </citation>
    <scope>NUCLEOTIDE SEQUENCE [LARGE SCALE GENOMIC DNA]</scope>
    <source>
        <strain evidence="1 2">PL65</strain>
    </source>
</reference>
<accession>A0ABX8W1S8</accession>
<evidence type="ECO:0000313" key="1">
    <source>
        <dbReference type="EMBL" id="QYM94168.1"/>
    </source>
</evidence>
<name>A0ABX8W1S8_9GAMM</name>
<dbReference type="Proteomes" id="UP000824976">
    <property type="component" value="Chromosome"/>
</dbReference>
<proteinExistence type="predicted"/>
<protein>
    <recommendedName>
        <fullName evidence="3">Integrase catalytic domain-containing protein</fullName>
    </recommendedName>
</protein>
<evidence type="ECO:0000313" key="2">
    <source>
        <dbReference type="Proteomes" id="UP000824976"/>
    </source>
</evidence>
<gene>
    <name evidence="1" type="ORF">FGI21_21035</name>
</gene>
<dbReference type="EMBL" id="CP040817">
    <property type="protein sequence ID" value="QYM94168.1"/>
    <property type="molecule type" value="Genomic_DNA"/>
</dbReference>